<comment type="caution">
    <text evidence="2">The sequence shown here is derived from an EMBL/GenBank/DDBJ whole genome shotgun (WGS) entry which is preliminary data.</text>
</comment>
<accession>A0ABU4JEW9</accession>
<evidence type="ECO:0000256" key="1">
    <source>
        <dbReference type="SAM" id="SignalP"/>
    </source>
</evidence>
<name>A0ABU4JEW9_9FLAO</name>
<evidence type="ECO:0008006" key="4">
    <source>
        <dbReference type="Google" id="ProtNLM"/>
    </source>
</evidence>
<evidence type="ECO:0000313" key="3">
    <source>
        <dbReference type="Proteomes" id="UP001204439"/>
    </source>
</evidence>
<reference evidence="2 3" key="1">
    <citation type="submission" date="2023-11" db="EMBL/GenBank/DDBJ databases">
        <title>First isolation, identification, and characterization of non-pathogenic Epilithonimonas ginsengisoli isolated from diseased farmed rainbow trout (Oncorhynchus mykiss) in Chile.</title>
        <authorList>
            <person name="Miranda C.D."/>
            <person name="Irgang R."/>
            <person name="Concha C."/>
            <person name="Rojas R."/>
            <person name="Avendano R."/>
        </authorList>
    </citation>
    <scope>NUCLEOTIDE SEQUENCE [LARGE SCALE GENOMIC DNA]</scope>
    <source>
        <strain evidence="2 3">FP99</strain>
    </source>
</reference>
<dbReference type="RefSeq" id="WP_063969568.1">
    <property type="nucleotide sequence ID" value="NZ_JAMXLT020000006.1"/>
</dbReference>
<protein>
    <recommendedName>
        <fullName evidence="4">GLPGLI family protein</fullName>
    </recommendedName>
</protein>
<gene>
    <name evidence="2" type="ORF">NG800_004845</name>
</gene>
<dbReference type="EMBL" id="JAMXLT020000006">
    <property type="protein sequence ID" value="MDW8548227.1"/>
    <property type="molecule type" value="Genomic_DNA"/>
</dbReference>
<feature type="signal peptide" evidence="1">
    <location>
        <begin position="1"/>
        <end position="20"/>
    </location>
</feature>
<feature type="chain" id="PRO_5046158188" description="GLPGLI family protein" evidence="1">
    <location>
        <begin position="21"/>
        <end position="115"/>
    </location>
</feature>
<dbReference type="Proteomes" id="UP001204439">
    <property type="component" value="Unassembled WGS sequence"/>
</dbReference>
<keyword evidence="1" id="KW-0732">Signal</keyword>
<sequence>MRKIFSIFAFLLFSFNFAFGQIKDLNNTVEFKNEIANLKPVFLLQNLNSNSNFSKQTNLFINQSLHQIYERNNGFKEKIDFKSVENTIQTPFGKMKYKETKRDRVVDVLNIIFNK</sequence>
<evidence type="ECO:0000313" key="2">
    <source>
        <dbReference type="EMBL" id="MDW8548227.1"/>
    </source>
</evidence>
<organism evidence="2 3">
    <name type="scientific">Epilithonimonas ginsengisoli</name>
    <dbReference type="NCBI Taxonomy" id="1245592"/>
    <lineage>
        <taxon>Bacteria</taxon>
        <taxon>Pseudomonadati</taxon>
        <taxon>Bacteroidota</taxon>
        <taxon>Flavobacteriia</taxon>
        <taxon>Flavobacteriales</taxon>
        <taxon>Weeksellaceae</taxon>
        <taxon>Chryseobacterium group</taxon>
        <taxon>Epilithonimonas</taxon>
    </lineage>
</organism>
<keyword evidence="3" id="KW-1185">Reference proteome</keyword>
<proteinExistence type="predicted"/>